<dbReference type="Proteomes" id="UP001163223">
    <property type="component" value="Chromosome"/>
</dbReference>
<protein>
    <submittedName>
        <fullName evidence="1">DMT family transporter</fullName>
    </submittedName>
</protein>
<evidence type="ECO:0000313" key="2">
    <source>
        <dbReference type="Proteomes" id="UP001163223"/>
    </source>
</evidence>
<keyword evidence="2" id="KW-1185">Reference proteome</keyword>
<organism evidence="1 2">
    <name type="scientific">Antarcticirhabdus aurantiaca</name>
    <dbReference type="NCBI Taxonomy" id="2606717"/>
    <lineage>
        <taxon>Bacteria</taxon>
        <taxon>Pseudomonadati</taxon>
        <taxon>Pseudomonadota</taxon>
        <taxon>Alphaproteobacteria</taxon>
        <taxon>Hyphomicrobiales</taxon>
        <taxon>Aurantimonadaceae</taxon>
        <taxon>Antarcticirhabdus</taxon>
    </lineage>
</organism>
<evidence type="ECO:0000313" key="1">
    <source>
        <dbReference type="EMBL" id="WAJ28577.1"/>
    </source>
</evidence>
<name>A0ACD4NPD5_9HYPH</name>
<accession>A0ACD4NPD5</accession>
<sequence>MSDSIAAPAGAAARSVLDRQRLVACGLLVLASLLWGYGNVAQKTVLLHVGPFAAVSLRTVLGFLAVLPMALAEHGSVRAKSVPPPARGEVASLSLVGLLFTLAVLVQQAAYASASVTNASFLVTFDSLVAALIGWLLFREAPGRRLGLAILASLLGGALMCGATGGFARTTPGDLATLLSAMLFGGWVVALKRHCTAHPGRPFRAAAAQFGFAALATAPAAIWLEAPSGAALSAALPDLLTLGLLATGAAFTLQTVAQRHVSAPSAAILVSAEGVFGTLAAVALLGERPGPEALMGAGLVSAGLLLVLLPAPRPAARA</sequence>
<proteinExistence type="predicted"/>
<gene>
    <name evidence="1" type="ORF">OXU80_27890</name>
</gene>
<reference evidence="1" key="1">
    <citation type="submission" date="2022-11" db="EMBL/GenBank/DDBJ databases">
        <title>beta-Carotene-producing bacterium, Jeongeuplla avenae sp. nov., alleviates the salt stress of Arabidopsis seedlings.</title>
        <authorList>
            <person name="Jiang L."/>
            <person name="Lee J."/>
        </authorList>
    </citation>
    <scope>NUCLEOTIDE SEQUENCE</scope>
    <source>
        <strain evidence="1">DY_R2A_6</strain>
    </source>
</reference>
<dbReference type="EMBL" id="CP113520">
    <property type="protein sequence ID" value="WAJ28577.1"/>
    <property type="molecule type" value="Genomic_DNA"/>
</dbReference>